<keyword evidence="18" id="KW-1185">Reference proteome</keyword>
<evidence type="ECO:0000313" key="17">
    <source>
        <dbReference type="EMBL" id="WFC93701.1"/>
    </source>
</evidence>
<keyword evidence="11 13" id="KW-0968">Cytoplasmic vesicle</keyword>
<dbReference type="Pfam" id="PF08752">
    <property type="entry name" value="COP-gamma_platf"/>
    <property type="match status" value="1"/>
</dbReference>
<comment type="subunit">
    <text evidence="13">Oligomeric complex.</text>
</comment>
<name>A0AAF0DS10_9BASI</name>
<keyword evidence="10 13" id="KW-0472">Membrane</keyword>
<evidence type="ECO:0000256" key="1">
    <source>
        <dbReference type="ARBA" id="ARBA00004255"/>
    </source>
</evidence>
<evidence type="ECO:0000256" key="10">
    <source>
        <dbReference type="ARBA" id="ARBA00023136"/>
    </source>
</evidence>
<dbReference type="Gene3D" id="2.60.40.1480">
    <property type="entry name" value="Coatomer, gamma subunit, appendage domain"/>
    <property type="match status" value="1"/>
</dbReference>
<feature type="domain" description="Coatomer subunit gamma C-terminal" evidence="16">
    <location>
        <begin position="825"/>
        <end position="940"/>
    </location>
</feature>
<dbReference type="PIRSF" id="PIRSF037093">
    <property type="entry name" value="Coatomer_gamma_subunit"/>
    <property type="match status" value="1"/>
</dbReference>
<dbReference type="InterPro" id="IPR032154">
    <property type="entry name" value="Coatomer_g_Cpla"/>
</dbReference>
<dbReference type="GO" id="GO:0005783">
    <property type="term" value="C:endoplasmic reticulum"/>
    <property type="evidence" value="ECO:0007669"/>
    <property type="project" value="TreeGrafter"/>
</dbReference>
<dbReference type="FunFam" id="3.30.310.10:FF:000008">
    <property type="entry name" value="Coatomer subunit gamma"/>
    <property type="match status" value="1"/>
</dbReference>
<evidence type="ECO:0000256" key="6">
    <source>
        <dbReference type="ARBA" id="ARBA00022737"/>
    </source>
</evidence>
<evidence type="ECO:0000256" key="2">
    <source>
        <dbReference type="ARBA" id="ARBA00010720"/>
    </source>
</evidence>
<dbReference type="InterPro" id="IPR013041">
    <property type="entry name" value="Clathrin_app_Ig-like_sf"/>
</dbReference>
<dbReference type="SUPFAM" id="SSF48371">
    <property type="entry name" value="ARM repeat"/>
    <property type="match status" value="1"/>
</dbReference>
<accession>A0AAF0DS10</accession>
<dbReference type="PANTHER" id="PTHR10261">
    <property type="entry name" value="COATOMER SUBUNIT GAMMA"/>
    <property type="match status" value="1"/>
</dbReference>
<evidence type="ECO:0000256" key="13">
    <source>
        <dbReference type="PIRNR" id="PIRNR037093"/>
    </source>
</evidence>
<dbReference type="InterPro" id="IPR011989">
    <property type="entry name" value="ARM-like"/>
</dbReference>
<keyword evidence="4 13" id="KW-0963">Cytoplasm</keyword>
<dbReference type="GO" id="GO:0005198">
    <property type="term" value="F:structural molecule activity"/>
    <property type="evidence" value="ECO:0007669"/>
    <property type="project" value="InterPro"/>
</dbReference>
<evidence type="ECO:0000256" key="8">
    <source>
        <dbReference type="ARBA" id="ARBA00022927"/>
    </source>
</evidence>
<dbReference type="InterPro" id="IPR037067">
    <property type="entry name" value="Coatomer_gsu_app_sf"/>
</dbReference>
<dbReference type="SUPFAM" id="SSF55711">
    <property type="entry name" value="Subdomain of clathrin and coatomer appendage domain"/>
    <property type="match status" value="1"/>
</dbReference>
<evidence type="ECO:0000259" key="15">
    <source>
        <dbReference type="Pfam" id="PF08752"/>
    </source>
</evidence>
<dbReference type="Gene3D" id="3.30.310.10">
    <property type="entry name" value="TATA-Binding Protein"/>
    <property type="match status" value="1"/>
</dbReference>
<gene>
    <name evidence="17" type="primary">SEC21</name>
    <name evidence="17" type="ORF">MBRA1_000323</name>
</gene>
<evidence type="ECO:0000256" key="7">
    <source>
        <dbReference type="ARBA" id="ARBA00022892"/>
    </source>
</evidence>
<evidence type="ECO:0000256" key="9">
    <source>
        <dbReference type="ARBA" id="ARBA00023034"/>
    </source>
</evidence>
<dbReference type="Proteomes" id="UP001216638">
    <property type="component" value="Chromosome 1"/>
</dbReference>
<dbReference type="GO" id="GO:0006886">
    <property type="term" value="P:intracellular protein transport"/>
    <property type="evidence" value="ECO:0007669"/>
    <property type="project" value="InterPro"/>
</dbReference>
<dbReference type="InterPro" id="IPR013040">
    <property type="entry name" value="Coatomer_gsu_app_Ig-like_dom"/>
</dbReference>
<evidence type="ECO:0000256" key="4">
    <source>
        <dbReference type="ARBA" id="ARBA00022490"/>
    </source>
</evidence>
<dbReference type="GO" id="GO:0000139">
    <property type="term" value="C:Golgi membrane"/>
    <property type="evidence" value="ECO:0007669"/>
    <property type="project" value="UniProtKB-SubCell"/>
</dbReference>
<proteinExistence type="inferred from homology"/>
<comment type="similarity">
    <text evidence="2 13">Belongs to the COPG family.</text>
</comment>
<feature type="domain" description="Clathrin/coatomer adaptor adaptin-like N-terminal" evidence="14">
    <location>
        <begin position="19"/>
        <end position="577"/>
    </location>
</feature>
<dbReference type="GO" id="GO:0005793">
    <property type="term" value="C:endoplasmic reticulum-Golgi intermediate compartment"/>
    <property type="evidence" value="ECO:0007669"/>
    <property type="project" value="TreeGrafter"/>
</dbReference>
<dbReference type="GO" id="GO:0030126">
    <property type="term" value="C:COPI vesicle coat"/>
    <property type="evidence" value="ECO:0007669"/>
    <property type="project" value="InterPro"/>
</dbReference>
<evidence type="ECO:0000256" key="5">
    <source>
        <dbReference type="ARBA" id="ARBA00022553"/>
    </source>
</evidence>
<evidence type="ECO:0000259" key="16">
    <source>
        <dbReference type="Pfam" id="PF16381"/>
    </source>
</evidence>
<feature type="domain" description="Coatomer gamma subunit appendage Ig-like subdomain" evidence="15">
    <location>
        <begin position="672"/>
        <end position="822"/>
    </location>
</feature>
<dbReference type="Pfam" id="PF01602">
    <property type="entry name" value="Adaptin_N"/>
    <property type="match status" value="1"/>
</dbReference>
<keyword evidence="6" id="KW-0677">Repeat</keyword>
<dbReference type="GO" id="GO:0006891">
    <property type="term" value="P:intra-Golgi vesicle-mediated transport"/>
    <property type="evidence" value="ECO:0007669"/>
    <property type="project" value="TreeGrafter"/>
</dbReference>
<dbReference type="GO" id="GO:0006888">
    <property type="term" value="P:endoplasmic reticulum to Golgi vesicle-mediated transport"/>
    <property type="evidence" value="ECO:0007669"/>
    <property type="project" value="TreeGrafter"/>
</dbReference>
<reference evidence="17" key="1">
    <citation type="submission" date="2023-03" db="EMBL/GenBank/DDBJ databases">
        <title>Mating type loci evolution in Malassezia.</title>
        <authorList>
            <person name="Coelho M.A."/>
        </authorList>
    </citation>
    <scope>NUCLEOTIDE SEQUENCE</scope>
    <source>
        <strain evidence="17">CBS 14135</strain>
    </source>
</reference>
<dbReference type="AlphaFoldDB" id="A0AAF0DS10"/>
<comment type="subcellular location">
    <subcellularLocation>
        <location evidence="13">Cytoplasm</location>
    </subcellularLocation>
    <subcellularLocation>
        <location evidence="1 13">Golgi apparatus membrane</location>
        <topology evidence="1 13">Peripheral membrane protein</topology>
        <orientation evidence="1 13">Cytoplasmic side</orientation>
    </subcellularLocation>
    <subcellularLocation>
        <location evidence="13">Cytoplasmic vesicle</location>
        <location evidence="13">COPI-coated vesicle membrane</location>
        <topology evidence="13">Peripheral membrane protein</topology>
        <orientation evidence="13">Cytoplasmic side</orientation>
    </subcellularLocation>
</comment>
<keyword evidence="7 13" id="KW-0931">ER-Golgi transport</keyword>
<evidence type="ECO:0000313" key="18">
    <source>
        <dbReference type="Proteomes" id="UP001216638"/>
    </source>
</evidence>
<organism evidence="17 18">
    <name type="scientific">Malassezia brasiliensis</name>
    <dbReference type="NCBI Taxonomy" id="1821822"/>
    <lineage>
        <taxon>Eukaryota</taxon>
        <taxon>Fungi</taxon>
        <taxon>Dikarya</taxon>
        <taxon>Basidiomycota</taxon>
        <taxon>Ustilaginomycotina</taxon>
        <taxon>Malasseziomycetes</taxon>
        <taxon>Malasseziales</taxon>
        <taxon>Malasseziaceae</taxon>
        <taxon>Malassezia</taxon>
    </lineage>
</organism>
<comment type="function">
    <text evidence="12 13">The coatomer is a cytosolic protein complex that binds to dilysine motifs and reversibly associates with Golgi non-clathrin-coated vesicles, which further mediate biosynthetic protein transport from the ER, via the Golgi up to the trans Golgi network. Coatomer complex is required for budding from Golgi membranes, and is essential for the retrograde Golgi-to-ER transport of dilysine-tagged proteins.</text>
</comment>
<dbReference type="Pfam" id="PF16381">
    <property type="entry name" value="Coatomer_g_Cpla"/>
    <property type="match status" value="1"/>
</dbReference>
<sequence length="941" mass="102351">MSVKKDEEAGIVSFRQDKTAVIQEARAFHDSNISPRKCRILLTKILYLLYTGEKFSRQEATALFFGATKLFQNKDAALRQMVYLVIKELAPYADDVIMVTASIMKDMQPNTEVVYRPNAIRALTRVVDPSMVQGLERYLKSAIVDRNPSVACAAIVSSYHLFTSAREVVRRWSNEVSEAIHMRPAISTGGSGGFAGLGRGGLTLRFGGDSNASAVEPASVPSMSYIVQYHALGLLYLARQNDKIAVTKLIQQLGGGKGTQSTTLRNPFALCMLVRYTTKIAEEDPNMRAPLVELLEGWLRHKSDMVNYEAARALCSLTGVPVEAQSRAIAVLQMFLSSPRATLKFAAVRTLAELAQTRPAAVQACNVDMENLITDSNRGVATYAIATLLKTGNESSVDRLIKQISGFMSEISDEFKIIVVDAIRSLSLKFPMKQSAMLGFLAGVLRDEGGYEFKRSVVEAIFAMAKFVQGSKEAALGHLCEFIEDCEFTKLNVRILHLLGLEGPEMPEPHKYIRFIYNRVILENAIVRAAAVNSLAKFGARNAQLTTRIRVLLRRCLEDVDDEVRDRAALALRLLDTNALNEQLVQNTAVPDLAALEQSLEAYISTSAASGMPFDYASVPLVTREQAAQTAYEARAQGTAAASLGVREDNAPVADGLANGAEAAVGADPRAAYAHELQQIGEFASYGPLLTSSPAQAPVPLTESETEYVVTAVKHVFSEHIVLQYNITNTLAEIVLEDVVMVVGGLQEAGLEEEFILPIAQLSSATPSGTVYVSLKRDAALPFPVAMLSNTLRFVSKEVDPTSGEPEPEGYQDEYQTEELELGVSDYIQPTEINFAAVWDELEPDASATETFALTALESLDASCATLVEILGMQPLGGTETPANPSVHTMLLAGRVARPTGMETVLARVRMMYQPSEGVTMELTVRAPSDEACQFVLSAIA</sequence>
<keyword evidence="5" id="KW-0597">Phosphoprotein</keyword>
<dbReference type="SUPFAM" id="SSF49348">
    <property type="entry name" value="Clathrin adaptor appendage domain"/>
    <property type="match status" value="1"/>
</dbReference>
<dbReference type="FunFam" id="1.25.10.10:FF:000071">
    <property type="entry name" value="Coatomer subunit gamma"/>
    <property type="match status" value="1"/>
</dbReference>
<keyword evidence="9 13" id="KW-0333">Golgi apparatus</keyword>
<protein>
    <recommendedName>
        <fullName evidence="13">Coatomer subunit gamma</fullName>
    </recommendedName>
</protein>
<dbReference type="EMBL" id="CP119951">
    <property type="protein sequence ID" value="WFC93701.1"/>
    <property type="molecule type" value="Genomic_DNA"/>
</dbReference>
<evidence type="ECO:0000256" key="11">
    <source>
        <dbReference type="ARBA" id="ARBA00023329"/>
    </source>
</evidence>
<evidence type="ECO:0000256" key="12">
    <source>
        <dbReference type="ARBA" id="ARBA00025536"/>
    </source>
</evidence>
<evidence type="ECO:0000256" key="3">
    <source>
        <dbReference type="ARBA" id="ARBA00022448"/>
    </source>
</evidence>
<dbReference type="InterPro" id="IPR012295">
    <property type="entry name" value="TBP_dom_sf"/>
</dbReference>
<dbReference type="Gene3D" id="1.25.10.10">
    <property type="entry name" value="Leucine-rich Repeat Variant"/>
    <property type="match status" value="2"/>
</dbReference>
<evidence type="ECO:0000259" key="14">
    <source>
        <dbReference type="Pfam" id="PF01602"/>
    </source>
</evidence>
<dbReference type="InterPro" id="IPR016024">
    <property type="entry name" value="ARM-type_fold"/>
</dbReference>
<dbReference type="GO" id="GO:0009306">
    <property type="term" value="P:protein secretion"/>
    <property type="evidence" value="ECO:0007669"/>
    <property type="project" value="TreeGrafter"/>
</dbReference>
<keyword evidence="3 13" id="KW-0813">Transport</keyword>
<dbReference type="PANTHER" id="PTHR10261:SF0">
    <property type="entry name" value="COATOMER SUBUNIT GAMMA-2"/>
    <property type="match status" value="1"/>
</dbReference>
<keyword evidence="8 13" id="KW-0653">Protein transport</keyword>
<dbReference type="InterPro" id="IPR002553">
    <property type="entry name" value="Clathrin/coatomer_adapt-like_N"/>
</dbReference>
<dbReference type="InterPro" id="IPR009028">
    <property type="entry name" value="Coatomer/calthrin_app_sub_C"/>
</dbReference>
<dbReference type="InterPro" id="IPR017106">
    <property type="entry name" value="Coatomer_gsu"/>
</dbReference>
<dbReference type="FunFam" id="2.60.40.1480:FF:000001">
    <property type="entry name" value="Coatomer subunit gamma"/>
    <property type="match status" value="1"/>
</dbReference>